<evidence type="ECO:0000256" key="4">
    <source>
        <dbReference type="ARBA" id="ARBA00048741"/>
    </source>
</evidence>
<dbReference type="GO" id="GO:0006529">
    <property type="term" value="P:asparagine biosynthetic process"/>
    <property type="evidence" value="ECO:0007669"/>
    <property type="project" value="UniProtKB-KW"/>
</dbReference>
<comment type="catalytic activity">
    <reaction evidence="4">
        <text>L-aspartate + L-glutamine + ATP + H2O = L-asparagine + L-glutamate + AMP + diphosphate + H(+)</text>
        <dbReference type="Rhea" id="RHEA:12228"/>
        <dbReference type="ChEBI" id="CHEBI:15377"/>
        <dbReference type="ChEBI" id="CHEBI:15378"/>
        <dbReference type="ChEBI" id="CHEBI:29985"/>
        <dbReference type="ChEBI" id="CHEBI:29991"/>
        <dbReference type="ChEBI" id="CHEBI:30616"/>
        <dbReference type="ChEBI" id="CHEBI:33019"/>
        <dbReference type="ChEBI" id="CHEBI:58048"/>
        <dbReference type="ChEBI" id="CHEBI:58359"/>
        <dbReference type="ChEBI" id="CHEBI:456215"/>
        <dbReference type="EC" id="6.3.5.4"/>
    </reaction>
</comment>
<organism evidence="5 6">
    <name type="scientific">Aerococcus viridans</name>
    <dbReference type="NCBI Taxonomy" id="1377"/>
    <lineage>
        <taxon>Bacteria</taxon>
        <taxon>Bacillati</taxon>
        <taxon>Bacillota</taxon>
        <taxon>Bacilli</taxon>
        <taxon>Lactobacillales</taxon>
        <taxon>Aerococcaceae</taxon>
        <taxon>Aerococcus</taxon>
    </lineage>
</organism>
<sequence length="478" mass="55189">METTYLFSQEAQANFKHTIKFENYYFQTNESEVAISKKNHQKVLLFGQVLHIQDTKLTLEDLVEKLNGSTDIDSLIEASKYLLGRFIIVAQFGHKLFVLPDATGSIPVNYYLEGKEVAASANLSLLRDVFNLEVSDQAIAIKKGALEQQHPMPNDLTMLQNVKNVLPNHYLDVTAKQTKRYFPIQKLPETSVDEVINQTSQIIGRILDEVMGKEKIAIPLTSGFDSRLILSFFKDYTEHIVAYTFAHENFDENTADIVVPKALSERFNFEYKVLSRKKLDEVQLNQAASDLAGMQNVRILENAYTLASSELNDRSFVPGDIIPLAKSNFGQNLPDSLASVSYLVTKSHNYSDESRASIKSWKDDLKAYLPSKNVSIYDLFFWENRWGRWFTNNAQNYDYFSNPLYIFNNRYLIELWLGVSRSERFKKAIHKGLIEKQWPELLEIPVNPDESRLSSITDNQWIYYFGSYLKHYIKGWRR</sequence>
<dbReference type="EMBL" id="CP014164">
    <property type="protein sequence ID" value="AMC01520.1"/>
    <property type="molecule type" value="Genomic_DNA"/>
</dbReference>
<evidence type="ECO:0000313" key="5">
    <source>
        <dbReference type="EMBL" id="AMC01520.1"/>
    </source>
</evidence>
<gene>
    <name evidence="5" type="ORF">AWM76_08125</name>
</gene>
<protein>
    <recommendedName>
        <fullName evidence="2">asparagine synthase (glutamine-hydrolyzing)</fullName>
        <ecNumber evidence="2">6.3.5.4</ecNumber>
    </recommendedName>
</protein>
<reference evidence="6" key="2">
    <citation type="submission" date="2016-01" db="EMBL/GenBank/DDBJ databases">
        <title>Six Aerococcus type strain genome sequencing and assembly using PacBio and Illumina Hiseq.</title>
        <authorList>
            <person name="Carkaci D."/>
            <person name="Dargis R."/>
            <person name="Nielsen X.C."/>
            <person name="Skovgaard O."/>
            <person name="Fuursted K."/>
            <person name="Christensen J.J."/>
        </authorList>
    </citation>
    <scope>NUCLEOTIDE SEQUENCE [LARGE SCALE GENOMIC DNA]</scope>
    <source>
        <strain evidence="6">CCUG4311</strain>
    </source>
</reference>
<comment type="pathway">
    <text evidence="1">Amino-acid biosynthesis; L-asparagine biosynthesis; L-asparagine from L-aspartate (L-Gln route): step 1/1.</text>
</comment>
<dbReference type="AlphaFoldDB" id="A0AAU8U6N7"/>
<dbReference type="SUPFAM" id="SSF52402">
    <property type="entry name" value="Adenine nucleotide alpha hydrolases-like"/>
    <property type="match status" value="1"/>
</dbReference>
<dbReference type="InterPro" id="IPR029055">
    <property type="entry name" value="Ntn_hydrolases_N"/>
</dbReference>
<keyword evidence="3" id="KW-0061">Asparagine biosynthesis</keyword>
<reference evidence="5 6" key="1">
    <citation type="journal article" date="2016" name="Genome Announc.">
        <title>Complete Genome Sequences of Aerococcus christensenii CCUG 28831T, Aerococcus sanguinicola CCUG 43001T, Aerococcus urinae CCUG 36881T, Aerococcus urinaeequi CCUG 28094T, Aerococcus urinaehominis CCUG 42038 BT, and Aerococcus viridans CCUG 4311T.</title>
        <authorList>
            <person name="Carkaci D."/>
            <person name="Dargis R."/>
            <person name="Nielsen X.C."/>
            <person name="Skovgaard O."/>
            <person name="Fuursted K."/>
            <person name="Christensen J.J."/>
        </authorList>
    </citation>
    <scope>NUCLEOTIDE SEQUENCE [LARGE SCALE GENOMIC DNA]</scope>
    <source>
        <strain evidence="5 6">CCUG4311</strain>
    </source>
</reference>
<dbReference type="GO" id="GO:0004066">
    <property type="term" value="F:asparagine synthase (glutamine-hydrolyzing) activity"/>
    <property type="evidence" value="ECO:0007669"/>
    <property type="project" value="UniProtKB-EC"/>
</dbReference>
<dbReference type="Proteomes" id="UP000066986">
    <property type="component" value="Chromosome"/>
</dbReference>
<dbReference type="EC" id="6.3.5.4" evidence="2"/>
<accession>A0AAU8U6N7</accession>
<dbReference type="Gene3D" id="3.60.20.10">
    <property type="entry name" value="Glutamine Phosphoribosylpyrophosphate, subunit 1, domain 1"/>
    <property type="match status" value="1"/>
</dbReference>
<dbReference type="RefSeq" id="WP_003143047.1">
    <property type="nucleotide sequence ID" value="NZ_CP014164.1"/>
</dbReference>
<evidence type="ECO:0000256" key="3">
    <source>
        <dbReference type="ARBA" id="ARBA00022888"/>
    </source>
</evidence>
<dbReference type="KEGG" id="avs:AWM76_08125"/>
<proteinExistence type="predicted"/>
<keyword evidence="3" id="KW-0028">Amino-acid biosynthesis</keyword>
<evidence type="ECO:0000313" key="6">
    <source>
        <dbReference type="Proteomes" id="UP000066986"/>
    </source>
</evidence>
<evidence type="ECO:0000256" key="2">
    <source>
        <dbReference type="ARBA" id="ARBA00012737"/>
    </source>
</evidence>
<name>A0AAU8U6N7_9LACT</name>
<dbReference type="PANTHER" id="PTHR43284:SF1">
    <property type="entry name" value="ASPARAGINE SYNTHETASE"/>
    <property type="match status" value="1"/>
</dbReference>
<evidence type="ECO:0000256" key="1">
    <source>
        <dbReference type="ARBA" id="ARBA00005187"/>
    </source>
</evidence>
<dbReference type="InterPro" id="IPR051786">
    <property type="entry name" value="ASN_synthetase/amidase"/>
</dbReference>
<dbReference type="PANTHER" id="PTHR43284">
    <property type="entry name" value="ASPARAGINE SYNTHETASE (GLUTAMINE-HYDROLYZING)"/>
    <property type="match status" value="1"/>
</dbReference>
<dbReference type="GeneID" id="32030884"/>
<dbReference type="SUPFAM" id="SSF56235">
    <property type="entry name" value="N-terminal nucleophile aminohydrolases (Ntn hydrolases)"/>
    <property type="match status" value="1"/>
</dbReference>